<keyword evidence="4" id="KW-0472">Membrane</keyword>
<evidence type="ECO:0000256" key="1">
    <source>
        <dbReference type="ARBA" id="ARBA00005417"/>
    </source>
</evidence>
<organism evidence="8 9">
    <name type="scientific">Paraburkholderia edwinii</name>
    <dbReference type="NCBI Taxonomy" id="2861782"/>
    <lineage>
        <taxon>Bacteria</taxon>
        <taxon>Pseudomonadati</taxon>
        <taxon>Pseudomonadota</taxon>
        <taxon>Betaproteobacteria</taxon>
        <taxon>Burkholderiales</taxon>
        <taxon>Burkholderiaceae</taxon>
        <taxon>Paraburkholderia</taxon>
    </lineage>
</organism>
<dbReference type="Gene3D" id="3.40.50.300">
    <property type="entry name" value="P-loop containing nucleotide triphosphate hydrolases"/>
    <property type="match status" value="1"/>
</dbReference>
<gene>
    <name evidence="8" type="ORF">KZJ38_02675</name>
</gene>
<dbReference type="Pfam" id="PF08352">
    <property type="entry name" value="oligo_HPY"/>
    <property type="match status" value="1"/>
</dbReference>
<dbReference type="CDD" id="cd03257">
    <property type="entry name" value="ABC_NikE_OppD_transporters"/>
    <property type="match status" value="1"/>
</dbReference>
<dbReference type="GO" id="GO:0005524">
    <property type="term" value="F:ATP binding"/>
    <property type="evidence" value="ECO:0007669"/>
    <property type="project" value="UniProtKB-KW"/>
</dbReference>
<evidence type="ECO:0000256" key="5">
    <source>
        <dbReference type="ARBA" id="ARBA00022741"/>
    </source>
</evidence>
<dbReference type="PANTHER" id="PTHR43776:SF7">
    <property type="entry name" value="D,D-DIPEPTIDE TRANSPORT ATP-BINDING PROTEIN DDPF-RELATED"/>
    <property type="match status" value="1"/>
</dbReference>
<dbReference type="InterPro" id="IPR013563">
    <property type="entry name" value="Oligopep_ABC_C"/>
</dbReference>
<dbReference type="EMBL" id="CP080095">
    <property type="protein sequence ID" value="QYD69308.1"/>
    <property type="molecule type" value="Genomic_DNA"/>
</dbReference>
<dbReference type="InterPro" id="IPR003593">
    <property type="entry name" value="AAA+_ATPase"/>
</dbReference>
<dbReference type="PROSITE" id="PS00211">
    <property type="entry name" value="ABC_TRANSPORTER_1"/>
    <property type="match status" value="1"/>
</dbReference>
<evidence type="ECO:0000313" key="8">
    <source>
        <dbReference type="EMBL" id="QYD69308.1"/>
    </source>
</evidence>
<sequence>MTTNRTGIITRTALASDVDSGSGKVSPRTPIIEARALTKHFGGDRHLFTRTPVVYAVNDVSFSVSAGETFAIVGESGCGKSTLGRLLLRLIDSTQGRVLYQGQDITHLHGAPMRRLRREMQLIFQDPFASLNPGMTVGQIVGEPIALHRLARNGAERRERVAQLLRTVGLQPAYADRYPHEFSGGQRQRIGIARALAGEPQLIVGDEPVSALDVSVQAQVINLLETLKQDLGLTLIMVAHDLAVIRHMSDRVAVMYLGEIVELADVDALFDAPLHPYTQALLGAIPVSSPHERRARAALTGDLPSPTAPPPGCRFHPRCPHAKPLCSQERPASETLGDGRRVACHFWREIQNAGGGAPLATPASTKLTERLAIYRERQAEQAAQAAQAAPTAQAAQ</sequence>
<dbReference type="InterPro" id="IPR050319">
    <property type="entry name" value="ABC_transp_ATP-bind"/>
</dbReference>
<dbReference type="SMART" id="SM00382">
    <property type="entry name" value="AAA"/>
    <property type="match status" value="1"/>
</dbReference>
<keyword evidence="5" id="KW-0547">Nucleotide-binding</keyword>
<dbReference type="RefSeq" id="WP_219798675.1">
    <property type="nucleotide sequence ID" value="NZ_CP080095.1"/>
</dbReference>
<proteinExistence type="inferred from homology"/>
<dbReference type="Pfam" id="PF00005">
    <property type="entry name" value="ABC_tran"/>
    <property type="match status" value="1"/>
</dbReference>
<evidence type="ECO:0000256" key="4">
    <source>
        <dbReference type="ARBA" id="ARBA00022519"/>
    </source>
</evidence>
<keyword evidence="9" id="KW-1185">Reference proteome</keyword>
<dbReference type="InterPro" id="IPR003439">
    <property type="entry name" value="ABC_transporter-like_ATP-bd"/>
</dbReference>
<dbReference type="PANTHER" id="PTHR43776">
    <property type="entry name" value="TRANSPORT ATP-BINDING PROTEIN"/>
    <property type="match status" value="1"/>
</dbReference>
<keyword evidence="6 8" id="KW-0067">ATP-binding</keyword>
<keyword evidence="3" id="KW-1003">Cell membrane</keyword>
<comment type="similarity">
    <text evidence="1">Belongs to the ABC transporter superfamily.</text>
</comment>
<evidence type="ECO:0000313" key="9">
    <source>
        <dbReference type="Proteomes" id="UP000826462"/>
    </source>
</evidence>
<dbReference type="PROSITE" id="PS50893">
    <property type="entry name" value="ABC_TRANSPORTER_2"/>
    <property type="match status" value="1"/>
</dbReference>
<feature type="domain" description="ABC transporter" evidence="7">
    <location>
        <begin position="32"/>
        <end position="282"/>
    </location>
</feature>
<evidence type="ECO:0000256" key="3">
    <source>
        <dbReference type="ARBA" id="ARBA00022475"/>
    </source>
</evidence>
<keyword evidence="4" id="KW-0997">Cell inner membrane</keyword>
<reference evidence="8 9" key="1">
    <citation type="submission" date="2021-07" db="EMBL/GenBank/DDBJ databases">
        <title>Paraburkholderia edwinii protects Aspergillus sp. from phenazines by acting as a toxin sponge.</title>
        <authorList>
            <person name="Dahlstrom K.M."/>
            <person name="Newman D.K."/>
        </authorList>
    </citation>
    <scope>NUCLEOTIDE SEQUENCE [LARGE SCALE GENOMIC DNA]</scope>
    <source>
        <strain evidence="8 9">Pe01</strain>
    </source>
</reference>
<protein>
    <submittedName>
        <fullName evidence="8">ATP-binding cassette domain-containing protein</fullName>
    </submittedName>
</protein>
<accession>A0ABX8UQU4</accession>
<dbReference type="Proteomes" id="UP000826462">
    <property type="component" value="Chromosome 1"/>
</dbReference>
<name>A0ABX8UQU4_9BURK</name>
<dbReference type="InterPro" id="IPR017871">
    <property type="entry name" value="ABC_transporter-like_CS"/>
</dbReference>
<keyword evidence="2" id="KW-0813">Transport</keyword>
<dbReference type="SUPFAM" id="SSF52540">
    <property type="entry name" value="P-loop containing nucleoside triphosphate hydrolases"/>
    <property type="match status" value="1"/>
</dbReference>
<evidence type="ECO:0000259" key="7">
    <source>
        <dbReference type="PROSITE" id="PS50893"/>
    </source>
</evidence>
<evidence type="ECO:0000256" key="6">
    <source>
        <dbReference type="ARBA" id="ARBA00022840"/>
    </source>
</evidence>
<dbReference type="InterPro" id="IPR027417">
    <property type="entry name" value="P-loop_NTPase"/>
</dbReference>
<dbReference type="NCBIfam" id="TIGR01727">
    <property type="entry name" value="oligo_HPY"/>
    <property type="match status" value="1"/>
</dbReference>
<evidence type="ECO:0000256" key="2">
    <source>
        <dbReference type="ARBA" id="ARBA00022448"/>
    </source>
</evidence>